<accession>A0A1G1VS59</accession>
<reference evidence="2 3" key="1">
    <citation type="journal article" date="2016" name="Nat. Commun.">
        <title>Thousands of microbial genomes shed light on interconnected biogeochemical processes in an aquifer system.</title>
        <authorList>
            <person name="Anantharaman K."/>
            <person name="Brown C.T."/>
            <person name="Hug L.A."/>
            <person name="Sharon I."/>
            <person name="Castelle C.J."/>
            <person name="Probst A.J."/>
            <person name="Thomas B.C."/>
            <person name="Singh A."/>
            <person name="Wilkins M.J."/>
            <person name="Karaoz U."/>
            <person name="Brodie E.L."/>
            <person name="Williams K.H."/>
            <person name="Hubbard S.S."/>
            <person name="Banfield J.F."/>
        </authorList>
    </citation>
    <scope>NUCLEOTIDE SEQUENCE [LARGE SCALE GENOMIC DNA]</scope>
</reference>
<gene>
    <name evidence="2" type="ORF">A2786_01380</name>
</gene>
<sequence length="67" mass="7347">MPDTNTQETKEQDPVEGIRSALNQAMGFLKRLLGQEEGELKEELEEVEGTSKTDESRPDQPAEGAGT</sequence>
<evidence type="ECO:0000313" key="3">
    <source>
        <dbReference type="Proteomes" id="UP000179233"/>
    </source>
</evidence>
<evidence type="ECO:0000313" key="2">
    <source>
        <dbReference type="EMBL" id="OGY18154.1"/>
    </source>
</evidence>
<feature type="compositionally biased region" description="Acidic residues" evidence="1">
    <location>
        <begin position="36"/>
        <end position="48"/>
    </location>
</feature>
<name>A0A1G1VS59_9BACT</name>
<protein>
    <submittedName>
        <fullName evidence="2">Uncharacterized protein</fullName>
    </submittedName>
</protein>
<dbReference type="EMBL" id="MHCJ01000003">
    <property type="protein sequence ID" value="OGY18154.1"/>
    <property type="molecule type" value="Genomic_DNA"/>
</dbReference>
<organism evidence="2 3">
    <name type="scientific">Candidatus Chisholmbacteria bacterium RIFCSPHIGHO2_01_FULL_52_32</name>
    <dbReference type="NCBI Taxonomy" id="1797591"/>
    <lineage>
        <taxon>Bacteria</taxon>
        <taxon>Candidatus Chisholmiibacteriota</taxon>
    </lineage>
</organism>
<feature type="region of interest" description="Disordered" evidence="1">
    <location>
        <begin position="33"/>
        <end position="67"/>
    </location>
</feature>
<feature type="compositionally biased region" description="Basic and acidic residues" evidence="1">
    <location>
        <begin position="49"/>
        <end position="60"/>
    </location>
</feature>
<dbReference type="AlphaFoldDB" id="A0A1G1VS59"/>
<evidence type="ECO:0000256" key="1">
    <source>
        <dbReference type="SAM" id="MobiDB-lite"/>
    </source>
</evidence>
<proteinExistence type="predicted"/>
<comment type="caution">
    <text evidence="2">The sequence shown here is derived from an EMBL/GenBank/DDBJ whole genome shotgun (WGS) entry which is preliminary data.</text>
</comment>
<dbReference type="Proteomes" id="UP000179233">
    <property type="component" value="Unassembled WGS sequence"/>
</dbReference>